<accession>A0A2R6AWV4</accession>
<comment type="caution">
    <text evidence="1">The sequence shown here is derived from an EMBL/GenBank/DDBJ whole genome shotgun (WGS) entry which is preliminary data.</text>
</comment>
<dbReference type="AlphaFoldDB" id="A0A2R6AWV4"/>
<evidence type="ECO:0008006" key="3">
    <source>
        <dbReference type="Google" id="ProtNLM"/>
    </source>
</evidence>
<dbReference type="InterPro" id="IPR037914">
    <property type="entry name" value="SpoVT-AbrB_sf"/>
</dbReference>
<gene>
    <name evidence="1" type="ORF">B9Q08_03885</name>
</gene>
<dbReference type="SUPFAM" id="SSF89447">
    <property type="entry name" value="AbrB/MazE/MraZ-like"/>
    <property type="match status" value="1"/>
</dbReference>
<sequence>MASFKAPPTSGWHRVDPLPECFAPEYFSHIRRISFGMPGIVLRVGKRGEIYTKKKMREKVGLKPGGRVYATILGRKIILEVLPTLDEVLKEDKVARLTPEEAEKMSEQAQREAGIWIER</sequence>
<protein>
    <recommendedName>
        <fullName evidence="3">SpoVT-AbrB domain-containing protein</fullName>
    </recommendedName>
</protein>
<reference evidence="1 2" key="1">
    <citation type="submission" date="2017-04" db="EMBL/GenBank/DDBJ databases">
        <title>Novel microbial lineages endemic to geothermal iron-oxide mats fill important gaps in the evolutionary history of Archaea.</title>
        <authorList>
            <person name="Jay Z.J."/>
            <person name="Beam J.P."/>
            <person name="Dlakic M."/>
            <person name="Rusch D.B."/>
            <person name="Kozubal M.A."/>
            <person name="Inskeep W.P."/>
        </authorList>
    </citation>
    <scope>NUCLEOTIDE SEQUENCE [LARGE SCALE GENOMIC DNA]</scope>
    <source>
        <strain evidence="1">ECH_B_SAG-M15</strain>
    </source>
</reference>
<evidence type="ECO:0000313" key="2">
    <source>
        <dbReference type="Proteomes" id="UP000240490"/>
    </source>
</evidence>
<evidence type="ECO:0000313" key="1">
    <source>
        <dbReference type="EMBL" id="PSN90870.1"/>
    </source>
</evidence>
<dbReference type="Proteomes" id="UP000240490">
    <property type="component" value="Unassembled WGS sequence"/>
</dbReference>
<proteinExistence type="predicted"/>
<name>A0A2R6AWV4_9ARCH</name>
<organism evidence="1 2">
    <name type="scientific">Candidatus Marsarchaeota G2 archaeon ECH_B_SAG-M15</name>
    <dbReference type="NCBI Taxonomy" id="1978162"/>
    <lineage>
        <taxon>Archaea</taxon>
        <taxon>Candidatus Marsarchaeota</taxon>
        <taxon>Candidatus Marsarchaeota group 2</taxon>
    </lineage>
</organism>
<dbReference type="EMBL" id="NEXJ01000066">
    <property type="protein sequence ID" value="PSN90870.1"/>
    <property type="molecule type" value="Genomic_DNA"/>
</dbReference>